<keyword evidence="2" id="KW-1185">Reference proteome</keyword>
<reference evidence="1 2" key="1">
    <citation type="submission" date="2024-09" db="EMBL/GenBank/DDBJ databases">
        <authorList>
            <person name="Sun Q."/>
            <person name="Mori K."/>
        </authorList>
    </citation>
    <scope>NUCLEOTIDE SEQUENCE [LARGE SCALE GENOMIC DNA]</scope>
    <source>
        <strain evidence="1 2">CCM 3426</strain>
    </source>
</reference>
<dbReference type="Proteomes" id="UP001589647">
    <property type="component" value="Unassembled WGS sequence"/>
</dbReference>
<sequence length="154" mass="15630">MARLGVALFELGVCRILVLDRFAQEDDGAHERHLVVPGAGSDEVVRVLGEGEGGCVSAGGVAYLVDDEGPGGEHGVQVVERVEVVVADGHLGGVGVGCGSCADDHAVEQVVASGGGFPDLGWDVELLAAGRVLCYGRQVAYGLVHAVLGADGEE</sequence>
<dbReference type="RefSeq" id="WP_229824537.1">
    <property type="nucleotide sequence ID" value="NZ_BMRC01000015.1"/>
</dbReference>
<evidence type="ECO:0000313" key="1">
    <source>
        <dbReference type="EMBL" id="MFB9206612.1"/>
    </source>
</evidence>
<accession>A0ABV5IPY1</accession>
<evidence type="ECO:0000313" key="2">
    <source>
        <dbReference type="Proteomes" id="UP001589647"/>
    </source>
</evidence>
<protein>
    <submittedName>
        <fullName evidence="1">Uncharacterized protein</fullName>
    </submittedName>
</protein>
<proteinExistence type="predicted"/>
<dbReference type="EMBL" id="JBHMEI010000039">
    <property type="protein sequence ID" value="MFB9206612.1"/>
    <property type="molecule type" value="Genomic_DNA"/>
</dbReference>
<comment type="caution">
    <text evidence="1">The sequence shown here is derived from an EMBL/GenBank/DDBJ whole genome shotgun (WGS) entry which is preliminary data.</text>
</comment>
<organism evidence="1 2">
    <name type="scientific">Nonomuraea spiralis</name>
    <dbReference type="NCBI Taxonomy" id="46182"/>
    <lineage>
        <taxon>Bacteria</taxon>
        <taxon>Bacillati</taxon>
        <taxon>Actinomycetota</taxon>
        <taxon>Actinomycetes</taxon>
        <taxon>Streptosporangiales</taxon>
        <taxon>Streptosporangiaceae</taxon>
        <taxon>Nonomuraea</taxon>
    </lineage>
</organism>
<name>A0ABV5IPY1_9ACTN</name>
<gene>
    <name evidence="1" type="ORF">ACFFV7_35825</name>
</gene>